<gene>
    <name evidence="1" type="ORF">BE18_34170</name>
</gene>
<sequence length="72" mass="7493">MSPRLIVAFPAGDMGIAVWFDALPAPVELSVEGGLSGVERPGGMRGVSALLASEAPALRVHRLILGSIRTVR</sequence>
<evidence type="ECO:0000313" key="1">
    <source>
        <dbReference type="EMBL" id="KYF80562.1"/>
    </source>
</evidence>
<proteinExistence type="predicted"/>
<dbReference type="Proteomes" id="UP000075515">
    <property type="component" value="Unassembled WGS sequence"/>
</dbReference>
<evidence type="ECO:0000313" key="2">
    <source>
        <dbReference type="Proteomes" id="UP000075515"/>
    </source>
</evidence>
<reference evidence="1 2" key="1">
    <citation type="submission" date="2014-02" db="EMBL/GenBank/DDBJ databases">
        <title>The small core and large imbalanced accessory genome model reveals a collaborative survival strategy of Sorangium cellulosum strains in nature.</title>
        <authorList>
            <person name="Han K."/>
            <person name="Peng R."/>
            <person name="Blom J."/>
            <person name="Li Y.-Z."/>
        </authorList>
    </citation>
    <scope>NUCLEOTIDE SEQUENCE [LARGE SCALE GENOMIC DNA]</scope>
    <source>
        <strain evidence="1 2">So0149</strain>
    </source>
</reference>
<feature type="non-terminal residue" evidence="1">
    <location>
        <position position="72"/>
    </location>
</feature>
<dbReference type="EMBL" id="JEMC01003542">
    <property type="protein sequence ID" value="KYF80562.1"/>
    <property type="molecule type" value="Genomic_DNA"/>
</dbReference>
<dbReference type="AlphaFoldDB" id="A0A150RK14"/>
<protein>
    <submittedName>
        <fullName evidence="1">Uncharacterized protein</fullName>
    </submittedName>
</protein>
<accession>A0A150RK14</accession>
<comment type="caution">
    <text evidence="1">The sequence shown here is derived from an EMBL/GenBank/DDBJ whole genome shotgun (WGS) entry which is preliminary data.</text>
</comment>
<organism evidence="1 2">
    <name type="scientific">Sorangium cellulosum</name>
    <name type="common">Polyangium cellulosum</name>
    <dbReference type="NCBI Taxonomy" id="56"/>
    <lineage>
        <taxon>Bacteria</taxon>
        <taxon>Pseudomonadati</taxon>
        <taxon>Myxococcota</taxon>
        <taxon>Polyangia</taxon>
        <taxon>Polyangiales</taxon>
        <taxon>Polyangiaceae</taxon>
        <taxon>Sorangium</taxon>
    </lineage>
</organism>
<name>A0A150RK14_SORCE</name>